<dbReference type="Proteomes" id="UP001220324">
    <property type="component" value="Unassembled WGS sequence"/>
</dbReference>
<reference evidence="1 2" key="1">
    <citation type="journal article" date="2023" name="IMA Fungus">
        <title>Comparative genomic study of the Penicillium genus elucidates a diverse pangenome and 15 lateral gene transfer events.</title>
        <authorList>
            <person name="Petersen C."/>
            <person name="Sorensen T."/>
            <person name="Nielsen M.R."/>
            <person name="Sondergaard T.E."/>
            <person name="Sorensen J.L."/>
            <person name="Fitzpatrick D.A."/>
            <person name="Frisvad J.C."/>
            <person name="Nielsen K.L."/>
        </authorList>
    </citation>
    <scope>NUCLEOTIDE SEQUENCE [LARGE SCALE GENOMIC DNA]</scope>
    <source>
        <strain evidence="1 2">IBT 35679</strain>
    </source>
</reference>
<proteinExistence type="predicted"/>
<comment type="caution">
    <text evidence="1">The sequence shown here is derived from an EMBL/GenBank/DDBJ whole genome shotgun (WGS) entry which is preliminary data.</text>
</comment>
<dbReference type="EMBL" id="JAQIZZ010000007">
    <property type="protein sequence ID" value="KAJ5532984.1"/>
    <property type="molecule type" value="Genomic_DNA"/>
</dbReference>
<evidence type="ECO:0000313" key="1">
    <source>
        <dbReference type="EMBL" id="KAJ5532984.1"/>
    </source>
</evidence>
<dbReference type="AlphaFoldDB" id="A0AAD6GDH1"/>
<protein>
    <submittedName>
        <fullName evidence="1">Uncharacterized protein</fullName>
    </submittedName>
</protein>
<gene>
    <name evidence="1" type="ORF">N7494_009536</name>
</gene>
<accession>A0AAD6GDH1</accession>
<evidence type="ECO:0000313" key="2">
    <source>
        <dbReference type="Proteomes" id="UP001220324"/>
    </source>
</evidence>
<organism evidence="1 2">
    <name type="scientific">Penicillium frequentans</name>
    <dbReference type="NCBI Taxonomy" id="3151616"/>
    <lineage>
        <taxon>Eukaryota</taxon>
        <taxon>Fungi</taxon>
        <taxon>Dikarya</taxon>
        <taxon>Ascomycota</taxon>
        <taxon>Pezizomycotina</taxon>
        <taxon>Eurotiomycetes</taxon>
        <taxon>Eurotiomycetidae</taxon>
        <taxon>Eurotiales</taxon>
        <taxon>Aspergillaceae</taxon>
        <taxon>Penicillium</taxon>
    </lineage>
</organism>
<sequence length="61" mass="6987">MVSMWRCAEFDHGRQWRMLKIRIVMGSTMGLELGSIANSGDSNGDLREIIDRYQVFKVPSP</sequence>
<name>A0AAD6GDH1_9EURO</name>
<keyword evidence="2" id="KW-1185">Reference proteome</keyword>